<accession>A0A0A8ZEQ9</accession>
<sequence>MTNVCLANLTIFKQGSVSNENKLNMKNTIKIKVSQICDIQKTILNGHYEM</sequence>
<protein>
    <submittedName>
        <fullName evidence="1">Uncharacterized protein</fullName>
    </submittedName>
</protein>
<reference evidence="1" key="1">
    <citation type="submission" date="2014-09" db="EMBL/GenBank/DDBJ databases">
        <authorList>
            <person name="Magalhaes I.L.F."/>
            <person name="Oliveira U."/>
            <person name="Santos F.R."/>
            <person name="Vidigal T.H.D.A."/>
            <person name="Brescovit A.D."/>
            <person name="Santos A.J."/>
        </authorList>
    </citation>
    <scope>NUCLEOTIDE SEQUENCE</scope>
    <source>
        <tissue evidence="1">Shoot tissue taken approximately 20 cm above the soil surface</tissue>
    </source>
</reference>
<dbReference type="AlphaFoldDB" id="A0A0A8ZEQ9"/>
<proteinExistence type="predicted"/>
<reference evidence="1" key="2">
    <citation type="journal article" date="2015" name="Data Brief">
        <title>Shoot transcriptome of the giant reed, Arundo donax.</title>
        <authorList>
            <person name="Barrero R.A."/>
            <person name="Guerrero F.D."/>
            <person name="Moolhuijzen P."/>
            <person name="Goolsby J.A."/>
            <person name="Tidwell J."/>
            <person name="Bellgard S.E."/>
            <person name="Bellgard M.I."/>
        </authorList>
    </citation>
    <scope>NUCLEOTIDE SEQUENCE</scope>
    <source>
        <tissue evidence="1">Shoot tissue taken approximately 20 cm above the soil surface</tissue>
    </source>
</reference>
<organism evidence="1">
    <name type="scientific">Arundo donax</name>
    <name type="common">Giant reed</name>
    <name type="synonym">Donax arundinaceus</name>
    <dbReference type="NCBI Taxonomy" id="35708"/>
    <lineage>
        <taxon>Eukaryota</taxon>
        <taxon>Viridiplantae</taxon>
        <taxon>Streptophyta</taxon>
        <taxon>Embryophyta</taxon>
        <taxon>Tracheophyta</taxon>
        <taxon>Spermatophyta</taxon>
        <taxon>Magnoliopsida</taxon>
        <taxon>Liliopsida</taxon>
        <taxon>Poales</taxon>
        <taxon>Poaceae</taxon>
        <taxon>PACMAD clade</taxon>
        <taxon>Arundinoideae</taxon>
        <taxon>Arundineae</taxon>
        <taxon>Arundo</taxon>
    </lineage>
</organism>
<name>A0A0A8ZEQ9_ARUDO</name>
<dbReference type="EMBL" id="GBRH01262675">
    <property type="protein sequence ID" value="JAD35220.1"/>
    <property type="molecule type" value="Transcribed_RNA"/>
</dbReference>
<evidence type="ECO:0000313" key="1">
    <source>
        <dbReference type="EMBL" id="JAD35220.1"/>
    </source>
</evidence>